<evidence type="ECO:0000259" key="1">
    <source>
        <dbReference type="Pfam" id="PF10105"/>
    </source>
</evidence>
<dbReference type="AlphaFoldDB" id="A0A8J8MEK7"/>
<organism evidence="2 3">
    <name type="scientific">Vallitalea guaymasensis</name>
    <dbReference type="NCBI Taxonomy" id="1185412"/>
    <lineage>
        <taxon>Bacteria</taxon>
        <taxon>Bacillati</taxon>
        <taxon>Bacillota</taxon>
        <taxon>Clostridia</taxon>
        <taxon>Lachnospirales</taxon>
        <taxon>Vallitaleaceae</taxon>
        <taxon>Vallitalea</taxon>
    </lineage>
</organism>
<protein>
    <submittedName>
        <fullName evidence="2">DUF2344 domain-containing protein</fullName>
    </submittedName>
</protein>
<proteinExistence type="predicted"/>
<dbReference type="KEGG" id="vgu:HYG85_23060"/>
<dbReference type="NCBIfam" id="TIGR03936">
    <property type="entry name" value="sam_1_link_chp"/>
    <property type="match status" value="1"/>
</dbReference>
<dbReference type="InterPro" id="IPR018768">
    <property type="entry name" value="DUF2344"/>
</dbReference>
<evidence type="ECO:0000313" key="3">
    <source>
        <dbReference type="Proteomes" id="UP000677305"/>
    </source>
</evidence>
<feature type="domain" description="DUF2344" evidence="1">
    <location>
        <begin position="3"/>
        <end position="182"/>
    </location>
</feature>
<dbReference type="Pfam" id="PF10105">
    <property type="entry name" value="DUF2344"/>
    <property type="match status" value="1"/>
</dbReference>
<keyword evidence="3" id="KW-1185">Reference proteome</keyword>
<reference evidence="2 3" key="1">
    <citation type="submission" date="2020-07" db="EMBL/GenBank/DDBJ databases">
        <title>Vallitalea guaymasensis genome.</title>
        <authorList>
            <person name="Postec A."/>
        </authorList>
    </citation>
    <scope>NUCLEOTIDE SEQUENCE [LARGE SCALE GENOMIC DNA]</scope>
    <source>
        <strain evidence="2 3">Ra1766G1</strain>
    </source>
</reference>
<sequence length="224" mass="25492">MLIRIKFAKEGTMKFIGHLDLIRNFQRVFKKAEFPIAYSEGFNPHPIMSIGAPLSVGITSEAEYLDVKIKEDIDINYQIKNLDLHAPEGIKILDITVLPEKAKSAMALIDAAKYKITVNNITITDDMINNLMSKNNIIITKKNKKNVLKEIDIKPGIFNIALGEDGDLLLLIATGSRMNVKPEIVLDNLCKVNDIEYNKFDFKIHRQEIYYISDNKFLPLDKIL</sequence>
<gene>
    <name evidence="2" type="ORF">HYG85_23060</name>
</gene>
<dbReference type="Proteomes" id="UP000677305">
    <property type="component" value="Chromosome"/>
</dbReference>
<evidence type="ECO:0000313" key="2">
    <source>
        <dbReference type="EMBL" id="QUH31649.1"/>
    </source>
</evidence>
<dbReference type="EMBL" id="CP058561">
    <property type="protein sequence ID" value="QUH31649.1"/>
    <property type="molecule type" value="Genomic_DNA"/>
</dbReference>
<accession>A0A8J8MEK7</accession>
<name>A0A8J8MEK7_9FIRM</name>
<dbReference type="RefSeq" id="WP_212691611.1">
    <property type="nucleotide sequence ID" value="NZ_CP058561.1"/>
</dbReference>